<gene>
    <name evidence="2" type="ORF">UCRPA7_5913</name>
</gene>
<dbReference type="RefSeq" id="XP_007916648.1">
    <property type="nucleotide sequence ID" value="XM_007918457.1"/>
</dbReference>
<reference evidence="3" key="1">
    <citation type="journal article" date="2013" name="Genome Announc.">
        <title>Draft genome sequence of the ascomycete Phaeoacremonium aleophilum strain UCR-PA7, a causal agent of the esca disease complex in grapevines.</title>
        <authorList>
            <person name="Blanco-Ulate B."/>
            <person name="Rolshausen P."/>
            <person name="Cantu D."/>
        </authorList>
    </citation>
    <scope>NUCLEOTIDE SEQUENCE [LARGE SCALE GENOMIC DNA]</scope>
    <source>
        <strain evidence="3">UCR-PA7</strain>
    </source>
</reference>
<dbReference type="Proteomes" id="UP000014074">
    <property type="component" value="Unassembled WGS sequence"/>
</dbReference>
<organism evidence="2 3">
    <name type="scientific">Phaeoacremonium minimum (strain UCR-PA7)</name>
    <name type="common">Esca disease fungus</name>
    <name type="synonym">Togninia minima</name>
    <dbReference type="NCBI Taxonomy" id="1286976"/>
    <lineage>
        <taxon>Eukaryota</taxon>
        <taxon>Fungi</taxon>
        <taxon>Dikarya</taxon>
        <taxon>Ascomycota</taxon>
        <taxon>Pezizomycotina</taxon>
        <taxon>Sordariomycetes</taxon>
        <taxon>Sordariomycetidae</taxon>
        <taxon>Togniniales</taxon>
        <taxon>Togniniaceae</taxon>
        <taxon>Phaeoacremonium</taxon>
    </lineage>
</organism>
<dbReference type="KEGG" id="tmn:UCRPA7_5913"/>
<protein>
    <submittedName>
        <fullName evidence="2">Uncharacterized protein</fullName>
    </submittedName>
</protein>
<proteinExistence type="predicted"/>
<dbReference type="AlphaFoldDB" id="R8BH52"/>
<sequence length="396" mass="42804">MHPNAPAIRSVLGRSVAEVNRSRQSLRLCHRTFSTTHIRPAEEQPKDEQQKSQESGKPRPKSKGPPSTRHQRSAAAASELGALSKSSPASQGSSGAPSFKKSGFDSSNNKIISFRSLPRKPEDGNNGPRFLARRAPTGDGGENKAGDGGQKFTPRTYFGNAGTGNGPRGRPGARPRLPGRAGAGRPGGKGKAKRAGFKKKKKDGNEDGEGDEYIYSIEEKLWLEAHEQGVQTTYKPSLTKESLLGYGPAVVSTTPVSKVETALRNMRILSGGAPFNASANYTHPEDVSQQVRRNKPVFFSDVKEREWQLQSNDGPEEFTPVHDETKKAIIQAAIQGKHVAPTFATAKDIYGTLAMYHNRDSTYQAEDGKKLDAKVRSLLPLAKDAKAPQKAAKAKA</sequence>
<dbReference type="OrthoDB" id="5365739at2759"/>
<evidence type="ECO:0000256" key="1">
    <source>
        <dbReference type="SAM" id="MobiDB-lite"/>
    </source>
</evidence>
<feature type="region of interest" description="Disordered" evidence="1">
    <location>
        <begin position="28"/>
        <end position="210"/>
    </location>
</feature>
<dbReference type="HOGENOM" id="CLU_655683_0_0_1"/>
<evidence type="ECO:0000313" key="2">
    <source>
        <dbReference type="EMBL" id="EON98572.1"/>
    </source>
</evidence>
<feature type="compositionally biased region" description="Low complexity" evidence="1">
    <location>
        <begin position="73"/>
        <end position="98"/>
    </location>
</feature>
<keyword evidence="3" id="KW-1185">Reference proteome</keyword>
<dbReference type="EMBL" id="KB933210">
    <property type="protein sequence ID" value="EON98572.1"/>
    <property type="molecule type" value="Genomic_DNA"/>
</dbReference>
<feature type="compositionally biased region" description="Basic residues" evidence="1">
    <location>
        <begin position="188"/>
        <end position="202"/>
    </location>
</feature>
<feature type="compositionally biased region" description="Basic and acidic residues" evidence="1">
    <location>
        <begin position="39"/>
        <end position="57"/>
    </location>
</feature>
<name>R8BH52_PHAM7</name>
<feature type="compositionally biased region" description="Low complexity" evidence="1">
    <location>
        <begin position="170"/>
        <end position="180"/>
    </location>
</feature>
<dbReference type="eggNOG" id="ENOG502RS5P">
    <property type="taxonomic scope" value="Eukaryota"/>
</dbReference>
<evidence type="ECO:0000313" key="3">
    <source>
        <dbReference type="Proteomes" id="UP000014074"/>
    </source>
</evidence>
<accession>R8BH52</accession>
<dbReference type="GeneID" id="19326517"/>